<feature type="transmembrane region" description="Helical" evidence="1">
    <location>
        <begin position="66"/>
        <end position="84"/>
    </location>
</feature>
<keyword evidence="3" id="KW-1185">Reference proteome</keyword>
<dbReference type="Proteomes" id="UP000305921">
    <property type="component" value="Unassembled WGS sequence"/>
</dbReference>
<dbReference type="RefSeq" id="WP_138058504.1">
    <property type="nucleotide sequence ID" value="NZ_VAWE01000005.1"/>
</dbReference>
<sequence>MFDAHGRQINLTATNAELAHTHPCTCARTQEGPRLRGSRGAVVVRITVVLTVGLVVSVLLVVIRDVITTLASGSAVGLIVKALLAPSSRRGR</sequence>
<evidence type="ECO:0000313" key="3">
    <source>
        <dbReference type="Proteomes" id="UP000305921"/>
    </source>
</evidence>
<dbReference type="EMBL" id="VAWE01000005">
    <property type="protein sequence ID" value="TLQ38756.1"/>
    <property type="molecule type" value="Genomic_DNA"/>
</dbReference>
<keyword evidence="1" id="KW-1133">Transmembrane helix</keyword>
<reference evidence="2 3" key="1">
    <citation type="submission" date="2019-05" db="EMBL/GenBank/DDBJ databases">
        <title>Streptomyces marianii sp. nov., a novel marine actinomycete from southern coast of India.</title>
        <authorList>
            <person name="Iniyan A.M."/>
            <person name="Wink J."/>
            <person name="Ramprasad E."/>
            <person name="Ramana C.V."/>
            <person name="Bunk B."/>
            <person name="Sproer C."/>
            <person name="Joseph F.-J.R.S."/>
            <person name="Vincent S.G.P."/>
        </authorList>
    </citation>
    <scope>NUCLEOTIDE SEQUENCE [LARGE SCALE GENOMIC DNA]</scope>
    <source>
        <strain evidence="2 3">ICN19</strain>
    </source>
</reference>
<accession>A0A5R9DT39</accession>
<evidence type="ECO:0000256" key="1">
    <source>
        <dbReference type="SAM" id="Phobius"/>
    </source>
</evidence>
<protein>
    <submittedName>
        <fullName evidence="2">Uncharacterized protein</fullName>
    </submittedName>
</protein>
<gene>
    <name evidence="2" type="ORF">FEF34_40715</name>
</gene>
<name>A0A5R9DT39_9ACTN</name>
<keyword evidence="1" id="KW-0812">Transmembrane</keyword>
<organism evidence="2 3">
    <name type="scientific">Streptomyces marianii</name>
    <dbReference type="NCBI Taxonomy" id="1817406"/>
    <lineage>
        <taxon>Bacteria</taxon>
        <taxon>Bacillati</taxon>
        <taxon>Actinomycetota</taxon>
        <taxon>Actinomycetes</taxon>
        <taxon>Kitasatosporales</taxon>
        <taxon>Streptomycetaceae</taxon>
        <taxon>Streptomyces</taxon>
    </lineage>
</organism>
<comment type="caution">
    <text evidence="2">The sequence shown here is derived from an EMBL/GenBank/DDBJ whole genome shotgun (WGS) entry which is preliminary data.</text>
</comment>
<proteinExistence type="predicted"/>
<evidence type="ECO:0000313" key="2">
    <source>
        <dbReference type="EMBL" id="TLQ38756.1"/>
    </source>
</evidence>
<keyword evidence="1" id="KW-0472">Membrane</keyword>
<dbReference type="AlphaFoldDB" id="A0A5R9DT39"/>
<feature type="transmembrane region" description="Helical" evidence="1">
    <location>
        <begin position="42"/>
        <end position="60"/>
    </location>
</feature>